<reference evidence="8 9" key="1">
    <citation type="journal article" date="2012" name="Stand. Genomic Sci.">
        <title>Complete genome sequencing and analysis of Saprospira grandis str. Lewin, a predatory marine bacterium.</title>
        <authorList>
            <person name="Saw J.H."/>
            <person name="Yuryev A."/>
            <person name="Kanbe M."/>
            <person name="Hou S."/>
            <person name="Young A.G."/>
            <person name="Aizawa S."/>
            <person name="Alam M."/>
        </authorList>
    </citation>
    <scope>NUCLEOTIDE SEQUENCE [LARGE SCALE GENOMIC DNA]</scope>
    <source>
        <strain evidence="8 9">Lewin</strain>
    </source>
</reference>
<dbReference type="InterPro" id="IPR005537">
    <property type="entry name" value="RAMP_III_fam"/>
</dbReference>
<keyword evidence="4" id="KW-0694">RNA-binding</keyword>
<evidence type="ECO:0000256" key="1">
    <source>
        <dbReference type="ARBA" id="ARBA00003088"/>
    </source>
</evidence>
<evidence type="ECO:0000256" key="3">
    <source>
        <dbReference type="ARBA" id="ARBA00016113"/>
    </source>
</evidence>
<evidence type="ECO:0000256" key="6">
    <source>
        <dbReference type="ARBA" id="ARBA00031720"/>
    </source>
</evidence>
<evidence type="ECO:0000259" key="7">
    <source>
        <dbReference type="Pfam" id="PF03787"/>
    </source>
</evidence>
<dbReference type="STRING" id="984262.SGRA_0213"/>
<keyword evidence="9" id="KW-1185">Reference proteome</keyword>
<dbReference type="KEGG" id="sgn:SGRA_0213"/>
<evidence type="ECO:0000313" key="8">
    <source>
        <dbReference type="EMBL" id="AFC22954.1"/>
    </source>
</evidence>
<proteinExistence type="inferred from homology"/>
<name>H6L653_SAPGL</name>
<dbReference type="Proteomes" id="UP000007519">
    <property type="component" value="Chromosome"/>
</dbReference>
<feature type="domain" description="CRISPR type III-associated protein" evidence="7">
    <location>
        <begin position="18"/>
        <end position="244"/>
    </location>
</feature>
<dbReference type="eggNOG" id="COG1332">
    <property type="taxonomic scope" value="Bacteria"/>
</dbReference>
<keyword evidence="5" id="KW-0051">Antiviral defense</keyword>
<gene>
    <name evidence="8" type="ordered locus">SGRA_0213</name>
</gene>
<evidence type="ECO:0000313" key="9">
    <source>
        <dbReference type="Proteomes" id="UP000007519"/>
    </source>
</evidence>
<dbReference type="GO" id="GO:0003723">
    <property type="term" value="F:RNA binding"/>
    <property type="evidence" value="ECO:0007669"/>
    <property type="project" value="UniProtKB-KW"/>
</dbReference>
<accession>H6L653</accession>
<evidence type="ECO:0000256" key="4">
    <source>
        <dbReference type="ARBA" id="ARBA00022884"/>
    </source>
</evidence>
<comment type="function">
    <text evidence="1">This subunit might be involved in maturation of a crRNA intermediate to its mature form.</text>
</comment>
<protein>
    <recommendedName>
        <fullName evidence="3">CRISPR system Cms protein Csm5</fullName>
    </recommendedName>
    <alternativeName>
        <fullName evidence="6">CRISPR type III A-associated protein Csm5</fullName>
    </alternativeName>
</protein>
<sequence length="404" mass="46378">MNNDRYQAAKNKVYELQIRCLSPLHIGSGQFLKPPFDYIHFPQEQKLGLVDLNKLAEALGIYRITEVNDLVNVIDQGAGALSQFLKQRDVFDSSRICSRQIDLPDNIRDLDYRPSRNELKEQLHLLHFGQLFPALPGSSLKGSLRTALFATAILNEEVHLYGDLLKNRRGRMSDRQLQKKIFGKDPNNDLLRLLQVGDAIFKTNTTVIKSRIINLYRDKWGEKFRQSSFWEVVPTDSRARAEIRIPSSLIKAIQNMRTPIMKASKIKLLEDHQALCLLINKHTLRLVQNELDFWDAEGNPLPIGDYMPALEKIEQRLLDLIDQKASSCILRVGAGSGWESMTGGWAAAYTKNDEEVLSQRDWIAVKRNSRRGRYPDELLFPKTRKLNENGIPTGFLELNWELKK</sequence>
<dbReference type="OrthoDB" id="24360at2"/>
<dbReference type="HOGENOM" id="CLU_036878_3_0_10"/>
<evidence type="ECO:0000256" key="2">
    <source>
        <dbReference type="ARBA" id="ARBA00006680"/>
    </source>
</evidence>
<dbReference type="NCBIfam" id="TIGR01899">
    <property type="entry name" value="cas_TM1807_csm5"/>
    <property type="match status" value="1"/>
</dbReference>
<dbReference type="GO" id="GO:0051607">
    <property type="term" value="P:defense response to virus"/>
    <property type="evidence" value="ECO:0007669"/>
    <property type="project" value="UniProtKB-KW"/>
</dbReference>
<organism evidence="8 9">
    <name type="scientific">Saprospira grandis (strain Lewin)</name>
    <dbReference type="NCBI Taxonomy" id="984262"/>
    <lineage>
        <taxon>Bacteria</taxon>
        <taxon>Pseudomonadati</taxon>
        <taxon>Bacteroidota</taxon>
        <taxon>Saprospiria</taxon>
        <taxon>Saprospirales</taxon>
        <taxon>Saprospiraceae</taxon>
        <taxon>Saprospira</taxon>
    </lineage>
</organism>
<dbReference type="InterPro" id="IPR010173">
    <property type="entry name" value="CRISPR-assoc_Csm5"/>
</dbReference>
<dbReference type="PANTHER" id="PTHR38007:SF1">
    <property type="entry name" value="CRISPR SYSTEM CMS PROTEIN CSM5"/>
    <property type="match status" value="1"/>
</dbReference>
<dbReference type="EMBL" id="CP002831">
    <property type="protein sequence ID" value="AFC22954.1"/>
    <property type="molecule type" value="Genomic_DNA"/>
</dbReference>
<comment type="similarity">
    <text evidence="2">Belongs to the CRISPR-associated Csm5 family.</text>
</comment>
<dbReference type="RefSeq" id="WP_014373202.1">
    <property type="nucleotide sequence ID" value="NC_016940.1"/>
</dbReference>
<dbReference type="Pfam" id="PF03787">
    <property type="entry name" value="RAMPs"/>
    <property type="match status" value="1"/>
</dbReference>
<dbReference type="AlphaFoldDB" id="H6L653"/>
<dbReference type="PANTHER" id="PTHR38007">
    <property type="entry name" value="CRISPR SYSTEM CMS PROTEIN CSM5"/>
    <property type="match status" value="1"/>
</dbReference>
<evidence type="ECO:0000256" key="5">
    <source>
        <dbReference type="ARBA" id="ARBA00023118"/>
    </source>
</evidence>